<evidence type="ECO:0000313" key="2">
    <source>
        <dbReference type="Proteomes" id="UP000675880"/>
    </source>
</evidence>
<dbReference type="Proteomes" id="UP000675880">
    <property type="component" value="Unassembled WGS sequence"/>
</dbReference>
<reference evidence="1 2" key="1">
    <citation type="submission" date="2021-02" db="EMBL/GenBank/DDBJ databases">
        <authorList>
            <person name="Han P."/>
        </authorList>
    </citation>
    <scope>NUCLEOTIDE SEQUENCE [LARGE SCALE GENOMIC DNA]</scope>
    <source>
        <strain evidence="1">Candidatus Nitrospira sp. ZN2</strain>
    </source>
</reference>
<name>A0ABM8RJW0_9BACT</name>
<organism evidence="1 2">
    <name type="scientific">Nitrospira defluvii</name>
    <dbReference type="NCBI Taxonomy" id="330214"/>
    <lineage>
        <taxon>Bacteria</taxon>
        <taxon>Pseudomonadati</taxon>
        <taxon>Nitrospirota</taxon>
        <taxon>Nitrospiria</taxon>
        <taxon>Nitrospirales</taxon>
        <taxon>Nitrospiraceae</taxon>
        <taxon>Nitrospira</taxon>
    </lineage>
</organism>
<evidence type="ECO:0000313" key="1">
    <source>
        <dbReference type="EMBL" id="CAE6756680.1"/>
    </source>
</evidence>
<keyword evidence="2" id="KW-1185">Reference proteome</keyword>
<proteinExistence type="predicted"/>
<protein>
    <submittedName>
        <fullName evidence="1">Uncharacterized protein</fullName>
    </submittedName>
</protein>
<comment type="caution">
    <text evidence="1">The sequence shown here is derived from an EMBL/GenBank/DDBJ whole genome shotgun (WGS) entry which is preliminary data.</text>
</comment>
<gene>
    <name evidence="1" type="ORF">NSPZN2_30438</name>
</gene>
<accession>A0ABM8RJW0</accession>
<sequence length="58" mass="6611">MVWLNLANSQDMENFPAAYDKRNGYQSAVGYRGIGGARETLRWSGSNAQWSRDVEEAW</sequence>
<dbReference type="EMBL" id="CAJNBJ010000016">
    <property type="protein sequence ID" value="CAE6756680.1"/>
    <property type="molecule type" value="Genomic_DNA"/>
</dbReference>